<feature type="region of interest" description="Disordered" evidence="1">
    <location>
        <begin position="1"/>
        <end position="29"/>
    </location>
</feature>
<organism evidence="3 4">
    <name type="scientific">Parafannyhessea umbonata</name>
    <dbReference type="NCBI Taxonomy" id="604330"/>
    <lineage>
        <taxon>Bacteria</taxon>
        <taxon>Bacillati</taxon>
        <taxon>Actinomycetota</taxon>
        <taxon>Coriobacteriia</taxon>
        <taxon>Coriobacteriales</taxon>
        <taxon>Atopobiaceae</taxon>
        <taxon>Parafannyhessea</taxon>
    </lineage>
</organism>
<dbReference type="EMBL" id="FMZL01000009">
    <property type="protein sequence ID" value="SDC33230.1"/>
    <property type="molecule type" value="Genomic_DNA"/>
</dbReference>
<dbReference type="Gene3D" id="3.40.50.410">
    <property type="entry name" value="von Willebrand factor, type A domain"/>
    <property type="match status" value="1"/>
</dbReference>
<gene>
    <name evidence="3" type="ORF">SAMN04487824_10954</name>
</gene>
<dbReference type="InterPro" id="IPR002035">
    <property type="entry name" value="VWF_A"/>
</dbReference>
<sequence>MSRHGYGNGTRNRYGSGRVDRDVPEPSGRVRPGLTELVFVVDESGSMYALRDDTVGGFNVTLEKNRRLDGEANVSVVFFSDEARVACDRRPISEVEPLCPDDYQPGGCTALLDALGGAIKHTALVQSCQPDGWRAEHVVVVVITDGLENASHSYTYDRVRRMVGACKRQGWEFVFLGANIDAIEEAGRIGICEDRVAQYVCDRGGVSLAYDAVSDVTCGARVGCIPPDWNARVNEDARHRG</sequence>
<dbReference type="CDD" id="cd00198">
    <property type="entry name" value="vWFA"/>
    <property type="match status" value="1"/>
</dbReference>
<dbReference type="InterPro" id="IPR036465">
    <property type="entry name" value="vWFA_dom_sf"/>
</dbReference>
<dbReference type="SUPFAM" id="SSF53300">
    <property type="entry name" value="vWA-like"/>
    <property type="match status" value="1"/>
</dbReference>
<reference evidence="4" key="1">
    <citation type="submission" date="2016-10" db="EMBL/GenBank/DDBJ databases">
        <authorList>
            <person name="Varghese N."/>
            <person name="Submissions S."/>
        </authorList>
    </citation>
    <scope>NUCLEOTIDE SEQUENCE [LARGE SCALE GENOMIC DNA]</scope>
    <source>
        <strain evidence="4">DSM 22619</strain>
    </source>
</reference>
<dbReference type="AlphaFoldDB" id="A0A1G6KQ99"/>
<name>A0A1G6KQ99_9ACTN</name>
<dbReference type="Proteomes" id="UP000198528">
    <property type="component" value="Unassembled WGS sequence"/>
</dbReference>
<dbReference type="Pfam" id="PF00092">
    <property type="entry name" value="VWA"/>
    <property type="match status" value="1"/>
</dbReference>
<protein>
    <submittedName>
        <fullName evidence="3">von Willebrand factor type A domain-containing protein</fullName>
    </submittedName>
</protein>
<evidence type="ECO:0000313" key="4">
    <source>
        <dbReference type="Proteomes" id="UP000198528"/>
    </source>
</evidence>
<accession>A0A1G6KQ99</accession>
<keyword evidence="4" id="KW-1185">Reference proteome</keyword>
<evidence type="ECO:0000259" key="2">
    <source>
        <dbReference type="PROSITE" id="PS50234"/>
    </source>
</evidence>
<evidence type="ECO:0000313" key="3">
    <source>
        <dbReference type="EMBL" id="SDC33230.1"/>
    </source>
</evidence>
<dbReference type="PROSITE" id="PS50234">
    <property type="entry name" value="VWFA"/>
    <property type="match status" value="1"/>
</dbReference>
<dbReference type="STRING" id="604330.SAMN04489857_1161"/>
<feature type="domain" description="VWFA" evidence="2">
    <location>
        <begin position="36"/>
        <end position="177"/>
    </location>
</feature>
<evidence type="ECO:0000256" key="1">
    <source>
        <dbReference type="SAM" id="MobiDB-lite"/>
    </source>
</evidence>
<proteinExistence type="predicted"/>